<dbReference type="SMART" id="SM00347">
    <property type="entry name" value="HTH_MARR"/>
    <property type="match status" value="1"/>
</dbReference>
<dbReference type="SUPFAM" id="SSF46785">
    <property type="entry name" value="Winged helix' DNA-binding domain"/>
    <property type="match status" value="1"/>
</dbReference>
<gene>
    <name evidence="3" type="ORF">CLV34_2913</name>
</gene>
<dbReference type="GO" id="GO:0006950">
    <property type="term" value="P:response to stress"/>
    <property type="evidence" value="ECO:0007669"/>
    <property type="project" value="TreeGrafter"/>
</dbReference>
<dbReference type="RefSeq" id="WP_100350994.1">
    <property type="nucleotide sequence ID" value="NZ_PGTZ01000011.1"/>
</dbReference>
<name>A0A2M8W471_9MICO</name>
<evidence type="ECO:0000256" key="1">
    <source>
        <dbReference type="SAM" id="MobiDB-lite"/>
    </source>
</evidence>
<organism evidence="3 4">
    <name type="scientific">Luteimicrobium subarcticum</name>
    <dbReference type="NCBI Taxonomy" id="620910"/>
    <lineage>
        <taxon>Bacteria</taxon>
        <taxon>Bacillati</taxon>
        <taxon>Actinomycetota</taxon>
        <taxon>Actinomycetes</taxon>
        <taxon>Micrococcales</taxon>
        <taxon>Luteimicrobium</taxon>
    </lineage>
</organism>
<dbReference type="InterPro" id="IPR036390">
    <property type="entry name" value="WH_DNA-bd_sf"/>
</dbReference>
<evidence type="ECO:0000313" key="4">
    <source>
        <dbReference type="Proteomes" id="UP000231586"/>
    </source>
</evidence>
<dbReference type="Proteomes" id="UP000231586">
    <property type="component" value="Unassembled WGS sequence"/>
</dbReference>
<feature type="region of interest" description="Disordered" evidence="1">
    <location>
        <begin position="1"/>
        <end position="26"/>
    </location>
</feature>
<reference evidence="3 4" key="1">
    <citation type="submission" date="2017-11" db="EMBL/GenBank/DDBJ databases">
        <title>Genomic Encyclopedia of Archaeal and Bacterial Type Strains, Phase II (KMG-II): From Individual Species to Whole Genera.</title>
        <authorList>
            <person name="Goeker M."/>
        </authorList>
    </citation>
    <scope>NUCLEOTIDE SEQUENCE [LARGE SCALE GENOMIC DNA]</scope>
    <source>
        <strain evidence="3 4">DSM 22413</strain>
    </source>
</reference>
<protein>
    <submittedName>
        <fullName evidence="3">DNA-binding MarR family transcriptional regulator</fullName>
    </submittedName>
</protein>
<feature type="domain" description="HTH marR-type" evidence="2">
    <location>
        <begin position="30"/>
        <end position="161"/>
    </location>
</feature>
<keyword evidence="4" id="KW-1185">Reference proteome</keyword>
<dbReference type="Gene3D" id="1.10.10.10">
    <property type="entry name" value="Winged helix-like DNA-binding domain superfamily/Winged helix DNA-binding domain"/>
    <property type="match status" value="1"/>
</dbReference>
<dbReference type="GO" id="GO:0003700">
    <property type="term" value="F:DNA-binding transcription factor activity"/>
    <property type="evidence" value="ECO:0007669"/>
    <property type="project" value="InterPro"/>
</dbReference>
<accession>A0A2M8W471</accession>
<keyword evidence="3" id="KW-0238">DNA-binding</keyword>
<dbReference type="OrthoDB" id="3174724at2"/>
<dbReference type="PANTHER" id="PTHR33164">
    <property type="entry name" value="TRANSCRIPTIONAL REGULATOR, MARR FAMILY"/>
    <property type="match status" value="1"/>
</dbReference>
<dbReference type="EMBL" id="PGTZ01000011">
    <property type="protein sequence ID" value="PJI85722.1"/>
    <property type="molecule type" value="Genomic_DNA"/>
</dbReference>
<dbReference type="AlphaFoldDB" id="A0A2M8W471"/>
<dbReference type="Pfam" id="PF12802">
    <property type="entry name" value="MarR_2"/>
    <property type="match status" value="1"/>
</dbReference>
<comment type="caution">
    <text evidence="3">The sequence shown here is derived from an EMBL/GenBank/DDBJ whole genome shotgun (WGS) entry which is preliminary data.</text>
</comment>
<evidence type="ECO:0000259" key="2">
    <source>
        <dbReference type="PROSITE" id="PS50995"/>
    </source>
</evidence>
<dbReference type="InterPro" id="IPR039422">
    <property type="entry name" value="MarR/SlyA-like"/>
</dbReference>
<sequence>MSPAQSSVSPAAAPTDGAPTDGAPTVAASDDALVDALVQSAFMTTAVLSRVAAEHDLSLTLLRVLGILADRRLRISELADFLGLERSTLSGLVDRAERRGLVERTPSAADGRVVEVSLSAVGRAQHAVVHAQVAAALAPQTAVLSSADRRRLERLLTRSLVPAVGRTLDESR</sequence>
<dbReference type="GO" id="GO:0003677">
    <property type="term" value="F:DNA binding"/>
    <property type="evidence" value="ECO:0007669"/>
    <property type="project" value="UniProtKB-KW"/>
</dbReference>
<evidence type="ECO:0000313" key="3">
    <source>
        <dbReference type="EMBL" id="PJI85722.1"/>
    </source>
</evidence>
<dbReference type="InterPro" id="IPR000835">
    <property type="entry name" value="HTH_MarR-typ"/>
</dbReference>
<proteinExistence type="predicted"/>
<dbReference type="PROSITE" id="PS50995">
    <property type="entry name" value="HTH_MARR_2"/>
    <property type="match status" value="1"/>
</dbReference>
<dbReference type="InterPro" id="IPR036388">
    <property type="entry name" value="WH-like_DNA-bd_sf"/>
</dbReference>
<dbReference type="PANTHER" id="PTHR33164:SF107">
    <property type="entry name" value="TRANSCRIPTIONAL REGULATORY PROTEIN"/>
    <property type="match status" value="1"/>
</dbReference>
<dbReference type="PRINTS" id="PR00598">
    <property type="entry name" value="HTHMARR"/>
</dbReference>